<dbReference type="PANTHER" id="PTHR43711:SF1">
    <property type="entry name" value="HISTIDINE KINASE 1"/>
    <property type="match status" value="1"/>
</dbReference>
<evidence type="ECO:0000313" key="7">
    <source>
        <dbReference type="EMBL" id="KXA94735.1"/>
    </source>
</evidence>
<evidence type="ECO:0000256" key="2">
    <source>
        <dbReference type="ARBA" id="ARBA00012438"/>
    </source>
</evidence>
<dbReference type="InterPro" id="IPR050736">
    <property type="entry name" value="Sensor_HK_Regulatory"/>
</dbReference>
<organism evidence="7 8">
    <name type="scientific">candidate division MSBL1 archaeon SCGC-AAA259E19</name>
    <dbReference type="NCBI Taxonomy" id="1698264"/>
    <lineage>
        <taxon>Archaea</taxon>
        <taxon>Methanobacteriati</taxon>
        <taxon>Methanobacteriota</taxon>
        <taxon>candidate division MSBL1</taxon>
    </lineage>
</organism>
<dbReference type="GO" id="GO:0000160">
    <property type="term" value="P:phosphorelay signal transduction system"/>
    <property type="evidence" value="ECO:0007669"/>
    <property type="project" value="UniProtKB-KW"/>
</dbReference>
<feature type="domain" description="Histidine kinase" evidence="6">
    <location>
        <begin position="1"/>
        <end position="94"/>
    </location>
</feature>
<dbReference type="PANTHER" id="PTHR43711">
    <property type="entry name" value="TWO-COMPONENT HISTIDINE KINASE"/>
    <property type="match status" value="1"/>
</dbReference>
<dbReference type="EMBL" id="LHXO01000042">
    <property type="protein sequence ID" value="KXA94735.1"/>
    <property type="molecule type" value="Genomic_DNA"/>
</dbReference>
<evidence type="ECO:0000256" key="3">
    <source>
        <dbReference type="ARBA" id="ARBA00022679"/>
    </source>
</evidence>
<comment type="catalytic activity">
    <reaction evidence="1">
        <text>ATP + protein L-histidine = ADP + protein N-phospho-L-histidine.</text>
        <dbReference type="EC" id="2.7.13.3"/>
    </reaction>
</comment>
<dbReference type="PROSITE" id="PS50109">
    <property type="entry name" value="HIS_KIN"/>
    <property type="match status" value="1"/>
</dbReference>
<dbReference type="InterPro" id="IPR003594">
    <property type="entry name" value="HATPase_dom"/>
</dbReference>
<dbReference type="InterPro" id="IPR036890">
    <property type="entry name" value="HATPase_C_sf"/>
</dbReference>
<keyword evidence="8" id="KW-1185">Reference proteome</keyword>
<dbReference type="Proteomes" id="UP000070284">
    <property type="component" value="Unassembled WGS sequence"/>
</dbReference>
<keyword evidence="5" id="KW-0902">Two-component regulatory system</keyword>
<reference evidence="7 8" key="1">
    <citation type="journal article" date="2016" name="Sci. Rep.">
        <title>Metabolic traits of an uncultured archaeal lineage -MSBL1- from brine pools of the Red Sea.</title>
        <authorList>
            <person name="Mwirichia R."/>
            <person name="Alam I."/>
            <person name="Rashid M."/>
            <person name="Vinu M."/>
            <person name="Ba-Alawi W."/>
            <person name="Anthony Kamau A."/>
            <person name="Kamanda Ngugi D."/>
            <person name="Goker M."/>
            <person name="Klenk H.P."/>
            <person name="Bajic V."/>
            <person name="Stingl U."/>
        </authorList>
    </citation>
    <scope>NUCLEOTIDE SEQUENCE [LARGE SCALE GENOMIC DNA]</scope>
    <source>
        <strain evidence="7">SCGC-AAA259E19</strain>
    </source>
</reference>
<dbReference type="EC" id="2.7.13.3" evidence="2"/>
<name>A0A133UKJ2_9EURY</name>
<evidence type="ECO:0000256" key="4">
    <source>
        <dbReference type="ARBA" id="ARBA00022777"/>
    </source>
</evidence>
<evidence type="ECO:0000259" key="6">
    <source>
        <dbReference type="PROSITE" id="PS50109"/>
    </source>
</evidence>
<protein>
    <recommendedName>
        <fullName evidence="2">histidine kinase</fullName>
        <ecNumber evidence="2">2.7.13.3</ecNumber>
    </recommendedName>
</protein>
<dbReference type="AlphaFoldDB" id="A0A133UKJ2"/>
<dbReference type="InterPro" id="IPR005467">
    <property type="entry name" value="His_kinase_dom"/>
</dbReference>
<keyword evidence="4" id="KW-0418">Kinase</keyword>
<keyword evidence="3" id="KW-0808">Transferase</keyword>
<dbReference type="SUPFAM" id="SSF55874">
    <property type="entry name" value="ATPase domain of HSP90 chaperone/DNA topoisomerase II/histidine kinase"/>
    <property type="match status" value="1"/>
</dbReference>
<comment type="caution">
    <text evidence="7">The sequence shown here is derived from an EMBL/GenBank/DDBJ whole genome shotgun (WGS) entry which is preliminary data.</text>
</comment>
<evidence type="ECO:0000256" key="1">
    <source>
        <dbReference type="ARBA" id="ARBA00000085"/>
    </source>
</evidence>
<dbReference type="GO" id="GO:0004673">
    <property type="term" value="F:protein histidine kinase activity"/>
    <property type="evidence" value="ECO:0007669"/>
    <property type="project" value="UniProtKB-EC"/>
</dbReference>
<evidence type="ECO:0000256" key="5">
    <source>
        <dbReference type="ARBA" id="ARBA00023012"/>
    </source>
</evidence>
<gene>
    <name evidence="7" type="ORF">AKJ65_03635</name>
</gene>
<proteinExistence type="predicted"/>
<dbReference type="Pfam" id="PF02518">
    <property type="entry name" value="HATPase_c"/>
    <property type="match status" value="1"/>
</dbReference>
<evidence type="ECO:0000313" key="8">
    <source>
        <dbReference type="Proteomes" id="UP000070284"/>
    </source>
</evidence>
<dbReference type="SMART" id="SM00387">
    <property type="entry name" value="HATPase_c"/>
    <property type="match status" value="1"/>
</dbReference>
<dbReference type="PRINTS" id="PR00344">
    <property type="entry name" value="BCTRLSENSOR"/>
</dbReference>
<sequence>MENAIAHSACGKIRIGFEEAGDECIVTVEDDGRGISEEKKDKIFDRGFKRGETSGTGLGTYLVKEIAESYGGSIEVKDSELGGARFDVHLKKPENPE</sequence>
<accession>A0A133UKJ2</accession>
<dbReference type="Gene3D" id="3.30.565.10">
    <property type="entry name" value="Histidine kinase-like ATPase, C-terminal domain"/>
    <property type="match status" value="1"/>
</dbReference>
<dbReference type="InterPro" id="IPR004358">
    <property type="entry name" value="Sig_transdc_His_kin-like_C"/>
</dbReference>